<evidence type="ECO:0000313" key="2">
    <source>
        <dbReference type="Proteomes" id="UP001243375"/>
    </source>
</evidence>
<accession>A0ACC2X4R3</accession>
<protein>
    <submittedName>
        <fullName evidence="1">Uncharacterized protein</fullName>
    </submittedName>
</protein>
<sequence>MAATFAKGSVSAFARIAPYLPHPLQTAPQAIALHLLNPSNNDVPWYRSYSHFHQTASDPFHTVLPLLGTAILGSYVMSVIMRNASQIDRMWTTFPVIYSWHFALFPLFNQNGAAFAHNLPRVWLMVAMQIVWSVRLTYHTWRRGLYSFNEEDYRYTVWRTLVPTWFFELFSFFFISIGQSVLLLIMALPVHNALVTPLNEHKESILPLPLGLHLSDVILVSLSLLDIYIQWNADNQQYEYQTYKHALKASPPDTRTVAAHKAWQHGSSRIEWTSRDIKRGFLTRHVAPTRAVSTPQWPAERIDEISVDGHDEPDVCAICLSRLPGLPNACGRVCGSEHVMEGSLGAVDWFKAKVGGDRMGSRRARTGACIEQDWAVA</sequence>
<name>A0ACC2X4R3_9TREE</name>
<evidence type="ECO:0000313" key="1">
    <source>
        <dbReference type="EMBL" id="KAJ9118580.1"/>
    </source>
</evidence>
<organism evidence="1 2">
    <name type="scientific">Naganishia vaughanmartiniae</name>
    <dbReference type="NCBI Taxonomy" id="1424756"/>
    <lineage>
        <taxon>Eukaryota</taxon>
        <taxon>Fungi</taxon>
        <taxon>Dikarya</taxon>
        <taxon>Basidiomycota</taxon>
        <taxon>Agaricomycotina</taxon>
        <taxon>Tremellomycetes</taxon>
        <taxon>Filobasidiales</taxon>
        <taxon>Filobasidiaceae</taxon>
        <taxon>Naganishia</taxon>
    </lineage>
</organism>
<comment type="caution">
    <text evidence="1">The sequence shown here is derived from an EMBL/GenBank/DDBJ whole genome shotgun (WGS) entry which is preliminary data.</text>
</comment>
<proteinExistence type="predicted"/>
<keyword evidence="2" id="KW-1185">Reference proteome</keyword>
<gene>
    <name evidence="1" type="ORF">QFC22_003800</name>
</gene>
<dbReference type="Proteomes" id="UP001243375">
    <property type="component" value="Unassembled WGS sequence"/>
</dbReference>
<dbReference type="EMBL" id="JASBWU010000010">
    <property type="protein sequence ID" value="KAJ9118580.1"/>
    <property type="molecule type" value="Genomic_DNA"/>
</dbReference>
<reference evidence="1" key="1">
    <citation type="submission" date="2023-04" db="EMBL/GenBank/DDBJ databases">
        <title>Draft Genome sequencing of Naganishia species isolated from polar environments using Oxford Nanopore Technology.</title>
        <authorList>
            <person name="Leo P."/>
            <person name="Venkateswaran K."/>
        </authorList>
    </citation>
    <scope>NUCLEOTIDE SEQUENCE</scope>
    <source>
        <strain evidence="1">MNA-CCFEE 5425</strain>
    </source>
</reference>